<protein>
    <submittedName>
        <fullName evidence="1">Uncharacterized protein</fullName>
    </submittedName>
</protein>
<comment type="caution">
    <text evidence="1">The sequence shown here is derived from an EMBL/GenBank/DDBJ whole genome shotgun (WGS) entry which is preliminary data.</text>
</comment>
<dbReference type="Proteomes" id="UP000593568">
    <property type="component" value="Unassembled WGS sequence"/>
</dbReference>
<dbReference type="AlphaFoldDB" id="A0A7J9E9Q9"/>
<name>A0A7J9E9Q9_9ROSI</name>
<reference evidence="1 2" key="1">
    <citation type="journal article" date="2019" name="Genome Biol. Evol.">
        <title>Insights into the evolution of the New World diploid cottons (Gossypium, subgenus Houzingenia) based on genome sequencing.</title>
        <authorList>
            <person name="Grover C.E."/>
            <person name="Arick M.A. 2nd"/>
            <person name="Thrash A."/>
            <person name="Conover J.L."/>
            <person name="Sanders W.S."/>
            <person name="Peterson D.G."/>
            <person name="Frelichowski J.E."/>
            <person name="Scheffler J.A."/>
            <person name="Scheffler B.E."/>
            <person name="Wendel J.F."/>
        </authorList>
    </citation>
    <scope>NUCLEOTIDE SEQUENCE [LARGE SCALE GENOMIC DNA]</scope>
    <source>
        <strain evidence="1">8</strain>
        <tissue evidence="1">Leaf</tissue>
    </source>
</reference>
<evidence type="ECO:0000313" key="1">
    <source>
        <dbReference type="EMBL" id="MBA0769763.1"/>
    </source>
</evidence>
<feature type="non-terminal residue" evidence="1">
    <location>
        <position position="82"/>
    </location>
</feature>
<proteinExistence type="predicted"/>
<keyword evidence="2" id="KW-1185">Reference proteome</keyword>
<organism evidence="1 2">
    <name type="scientific">Gossypium trilobum</name>
    <dbReference type="NCBI Taxonomy" id="34281"/>
    <lineage>
        <taxon>Eukaryota</taxon>
        <taxon>Viridiplantae</taxon>
        <taxon>Streptophyta</taxon>
        <taxon>Embryophyta</taxon>
        <taxon>Tracheophyta</taxon>
        <taxon>Spermatophyta</taxon>
        <taxon>Magnoliopsida</taxon>
        <taxon>eudicotyledons</taxon>
        <taxon>Gunneridae</taxon>
        <taxon>Pentapetalae</taxon>
        <taxon>rosids</taxon>
        <taxon>malvids</taxon>
        <taxon>Malvales</taxon>
        <taxon>Malvaceae</taxon>
        <taxon>Malvoideae</taxon>
        <taxon>Gossypium</taxon>
    </lineage>
</organism>
<sequence length="82" mass="9457">MSIYSSHNQNRIIYVAFALHNYIKLSKVLDPTFKVIDADPNFIPPGIFLDVECICTQEFERMSINEMTNVRNDITTSLMATR</sequence>
<dbReference type="EMBL" id="JABEZW010000007">
    <property type="protein sequence ID" value="MBA0769763.1"/>
    <property type="molecule type" value="Genomic_DNA"/>
</dbReference>
<gene>
    <name evidence="1" type="ORF">Gotri_018462</name>
</gene>
<evidence type="ECO:0000313" key="2">
    <source>
        <dbReference type="Proteomes" id="UP000593568"/>
    </source>
</evidence>
<accession>A0A7J9E9Q9</accession>